<keyword evidence="1" id="KW-0812">Transmembrane</keyword>
<dbReference type="EMBL" id="SEOQ01000188">
    <property type="protein sequence ID" value="TFY67514.1"/>
    <property type="molecule type" value="Genomic_DNA"/>
</dbReference>
<accession>A0A4Y9YYR6</accession>
<evidence type="ECO:0000313" key="3">
    <source>
        <dbReference type="Proteomes" id="UP000298327"/>
    </source>
</evidence>
<dbReference type="PANTHER" id="PTHR28177:SF1">
    <property type="entry name" value="ALTERED INHERITANCE OF MITOCHONDRIA PROTEIN 19, MITOCHONDRIAL"/>
    <property type="match status" value="1"/>
</dbReference>
<comment type="caution">
    <text evidence="2">The sequence shown here is derived from an EMBL/GenBank/DDBJ whole genome shotgun (WGS) entry which is preliminary data.</text>
</comment>
<dbReference type="AlphaFoldDB" id="A0A4Y9YYR6"/>
<dbReference type="OrthoDB" id="5554402at2759"/>
<dbReference type="PANTHER" id="PTHR28177">
    <property type="entry name" value="ALTERED INHERITANCE OF MITOCHONDRIA PROTEIN 19, MITOCHONDRIAL"/>
    <property type="match status" value="1"/>
</dbReference>
<keyword evidence="1" id="KW-1133">Transmembrane helix</keyword>
<feature type="transmembrane region" description="Helical" evidence="1">
    <location>
        <begin position="160"/>
        <end position="178"/>
    </location>
</feature>
<dbReference type="InterPro" id="IPR019419">
    <property type="entry name" value="AIM19"/>
</dbReference>
<evidence type="ECO:0000256" key="1">
    <source>
        <dbReference type="SAM" id="Phobius"/>
    </source>
</evidence>
<feature type="transmembrane region" description="Helical" evidence="1">
    <location>
        <begin position="104"/>
        <end position="122"/>
    </location>
</feature>
<name>A0A4Y9YYR6_9AGAM</name>
<keyword evidence="1" id="KW-0472">Membrane</keyword>
<protein>
    <submittedName>
        <fullName evidence="2">Uncharacterized protein</fullName>
    </submittedName>
</protein>
<proteinExistence type="predicted"/>
<dbReference type="STRING" id="205917.A0A4Y9YYR6"/>
<gene>
    <name evidence="2" type="ORF">EVG20_g3916</name>
</gene>
<dbReference type="GO" id="GO:0005739">
    <property type="term" value="C:mitochondrion"/>
    <property type="evidence" value="ECO:0007669"/>
    <property type="project" value="TreeGrafter"/>
</dbReference>
<keyword evidence="3" id="KW-1185">Reference proteome</keyword>
<evidence type="ECO:0000313" key="2">
    <source>
        <dbReference type="EMBL" id="TFY67514.1"/>
    </source>
</evidence>
<dbReference type="Proteomes" id="UP000298327">
    <property type="component" value="Unassembled WGS sequence"/>
</dbReference>
<organism evidence="2 3">
    <name type="scientific">Dentipellis fragilis</name>
    <dbReference type="NCBI Taxonomy" id="205917"/>
    <lineage>
        <taxon>Eukaryota</taxon>
        <taxon>Fungi</taxon>
        <taxon>Dikarya</taxon>
        <taxon>Basidiomycota</taxon>
        <taxon>Agaricomycotina</taxon>
        <taxon>Agaricomycetes</taxon>
        <taxon>Russulales</taxon>
        <taxon>Hericiaceae</taxon>
        <taxon>Dentipellis</taxon>
    </lineage>
</organism>
<reference evidence="2 3" key="1">
    <citation type="submission" date="2019-02" db="EMBL/GenBank/DDBJ databases">
        <title>Genome sequencing of the rare red list fungi Dentipellis fragilis.</title>
        <authorList>
            <person name="Buettner E."/>
            <person name="Kellner H."/>
        </authorList>
    </citation>
    <scope>NUCLEOTIDE SEQUENCE [LARGE SCALE GENOMIC DNA]</scope>
    <source>
        <strain evidence="2 3">DSM 105465</strain>
    </source>
</reference>
<sequence>MTACATRRGQVAAYVRAYVQVVSTYNPQAALALSVRVHIPSDLFKLLSSFMSVSSNSTENKAVEPAPAKRISQSSIPAFTLSALFLGSAFAPPNLRSRTYTPPFLLRLGFGTIFAGAGYMLASGDSRNGSGVATAWTLSYLLLEQFTQGLKKSERYPRSGLAWVLSGAAATSAALYGTEHFIFQSDEDDTDGRGQHAL</sequence>
<dbReference type="Pfam" id="PF10315">
    <property type="entry name" value="Aim19"/>
    <property type="match status" value="1"/>
</dbReference>